<feature type="domain" description="Phosphatase PP2A regulatory subunit A/Splicing factor 3B subunit 1-like HEAT repeat" evidence="6">
    <location>
        <begin position="315"/>
        <end position="390"/>
    </location>
</feature>
<evidence type="ECO:0000256" key="4">
    <source>
        <dbReference type="PROSITE-ProRule" id="PRU00103"/>
    </source>
</evidence>
<dbReference type="InterPro" id="IPR042277">
    <property type="entry name" value="IST1-like"/>
</dbReference>
<gene>
    <name evidence="8" type="ORF">AARE701A_LOCUS1079</name>
</gene>
<dbReference type="InterPro" id="IPR055231">
    <property type="entry name" value="2AA_helical"/>
</dbReference>
<dbReference type="PROSITE" id="PS50077">
    <property type="entry name" value="HEAT_REPEAT"/>
    <property type="match status" value="10"/>
</dbReference>
<dbReference type="GO" id="GO:0000159">
    <property type="term" value="C:protein phosphatase type 2A complex"/>
    <property type="evidence" value="ECO:0007669"/>
    <property type="project" value="TreeGrafter"/>
</dbReference>
<dbReference type="Gene3D" id="1.25.10.10">
    <property type="entry name" value="Leucine-rich Repeat Variant"/>
    <property type="match status" value="1"/>
</dbReference>
<proteinExistence type="inferred from homology"/>
<evidence type="ECO:0000313" key="9">
    <source>
        <dbReference type="Proteomes" id="UP000682877"/>
    </source>
</evidence>
<evidence type="ECO:0000313" key="8">
    <source>
        <dbReference type="EMBL" id="CAE5957365.1"/>
    </source>
</evidence>
<reference evidence="8" key="1">
    <citation type="submission" date="2021-01" db="EMBL/GenBank/DDBJ databases">
        <authorList>
            <person name="Bezrukov I."/>
        </authorList>
    </citation>
    <scope>NUCLEOTIDE SEQUENCE</scope>
</reference>
<dbReference type="Proteomes" id="UP000682877">
    <property type="component" value="Chromosome 1"/>
</dbReference>
<dbReference type="GO" id="GO:0005634">
    <property type="term" value="C:nucleus"/>
    <property type="evidence" value="ECO:0007669"/>
    <property type="project" value="TreeGrafter"/>
</dbReference>
<evidence type="ECO:0000259" key="6">
    <source>
        <dbReference type="Pfam" id="PF22646"/>
    </source>
</evidence>
<dbReference type="GO" id="GO:0005737">
    <property type="term" value="C:cytoplasm"/>
    <property type="evidence" value="ECO:0007669"/>
    <property type="project" value="TreeGrafter"/>
</dbReference>
<dbReference type="Pfam" id="PF02985">
    <property type="entry name" value="HEAT"/>
    <property type="match status" value="1"/>
</dbReference>
<dbReference type="Pfam" id="PF22646">
    <property type="entry name" value="PPP2R1A-like_HEAT"/>
    <property type="match status" value="1"/>
</dbReference>
<feature type="repeat" description="HEAT" evidence="4">
    <location>
        <begin position="242"/>
        <end position="280"/>
    </location>
</feature>
<protein>
    <recommendedName>
        <fullName evidence="10">Protein phosphatase 2A subunit A2</fullName>
    </recommendedName>
</protein>
<evidence type="ECO:0000256" key="2">
    <source>
        <dbReference type="ARBA" id="ARBA00022737"/>
    </source>
</evidence>
<evidence type="ECO:0000256" key="1">
    <source>
        <dbReference type="ARBA" id="ARBA00005536"/>
    </source>
</evidence>
<dbReference type="GO" id="GO:0019888">
    <property type="term" value="F:protein phosphatase regulator activity"/>
    <property type="evidence" value="ECO:0007669"/>
    <property type="project" value="TreeGrafter"/>
</dbReference>
<dbReference type="GO" id="GO:0015031">
    <property type="term" value="P:protein transport"/>
    <property type="evidence" value="ECO:0007669"/>
    <property type="project" value="InterPro"/>
</dbReference>
<dbReference type="PANTHER" id="PTHR10648:SF36">
    <property type="entry name" value="SERINE_THREONINE-PROTEIN PHOSPHATASE 2A 65 KDA REGULATORY SUBUNIT A BETA ISOFORM-RELATED"/>
    <property type="match status" value="1"/>
</dbReference>
<keyword evidence="2" id="KW-0677">Repeat</keyword>
<dbReference type="InterPro" id="IPR005061">
    <property type="entry name" value="Ist1"/>
</dbReference>
<sequence>MSMVDEPLYPIAVLIDELKNDDIQLRLNSIRRLSIIARALGEERTRKELIPFLSENNDDDDEVLLAMAEELGVFIPYVGGVEYAFVLLPPLETLSTVEETCVREKAVDSLCRIGAQMRENDLVEHFAPLAKEIDRLKLFTSILVDLREHPADISGFSALLGCGCVRDHKSRLSAGEWFTARVSACGIFHIAYPSAPDPLKTELRSIYGQLCQDDMPMVRRAAATNLGKFAATIESAHLKTDIMSMFEDLTQDDQDSVRLLAVEGCAALGKLLEPQDCVAHILPVIVTFSQDKSWRVRYMVANQLYELCEAVGPEPTRTDLVPAYARLLRDNEAEVRIAAAGKVTKFCRILNPELAIQHILPCVKELSSDSSQHVRSALASVIMGMAPVLGKDATIEHLLPIFLSLLKDEFPDVRLNIISKLDQVNQVIGIDLLSQSLLPAIVELAEDRHWRVRLAIIEYIPLLASQLGVGFFDDKLGALCMQWLQDKVHSIREAAANNLKRLAEEFGPEWAMQHIVPQVLEMINNPHYLYRMTILRAVSLLAPVMGSEITCSKLLPAVVENMIRPCLVELSEDPDVDVRGIVDLGVDQVVKDQNTLDVLFFIHGYFTLCLDRIHLFEHSRDCPEELLEAVSGLLFAASRIDLAARSIELRSNCGVDPKIIQKLSTRHPPKEVRMKALKEIAAENNIVLKLEEASTSTEGTSDVSKAKPTSEDERGEGCGLSDSVKRGKKKYKDVADAAQAASCLAM</sequence>
<dbReference type="Pfam" id="PF03398">
    <property type="entry name" value="Ist1"/>
    <property type="match status" value="1"/>
</dbReference>
<feature type="repeat" description="HEAT" evidence="4">
    <location>
        <begin position="281"/>
        <end position="319"/>
    </location>
</feature>
<feature type="repeat" description="HEAT" evidence="4">
    <location>
        <begin position="437"/>
        <end position="475"/>
    </location>
</feature>
<comment type="similarity">
    <text evidence="1">Belongs to the IST1 family.</text>
</comment>
<organism evidence="8 9">
    <name type="scientific">Arabidopsis arenosa</name>
    <name type="common">Sand rock-cress</name>
    <name type="synonym">Cardaminopsis arenosa</name>
    <dbReference type="NCBI Taxonomy" id="38785"/>
    <lineage>
        <taxon>Eukaryota</taxon>
        <taxon>Viridiplantae</taxon>
        <taxon>Streptophyta</taxon>
        <taxon>Embryophyta</taxon>
        <taxon>Tracheophyta</taxon>
        <taxon>Spermatophyta</taxon>
        <taxon>Magnoliopsida</taxon>
        <taxon>eudicotyledons</taxon>
        <taxon>Gunneridae</taxon>
        <taxon>Pentapetalae</taxon>
        <taxon>rosids</taxon>
        <taxon>malvids</taxon>
        <taxon>Brassicales</taxon>
        <taxon>Brassicaceae</taxon>
        <taxon>Camelineae</taxon>
        <taxon>Arabidopsis</taxon>
    </lineage>
</organism>
<dbReference type="InterPro" id="IPR021133">
    <property type="entry name" value="HEAT_type_2"/>
</dbReference>
<feature type="repeat" description="HEAT" evidence="4">
    <location>
        <begin position="476"/>
        <end position="514"/>
    </location>
</feature>
<dbReference type="Gene3D" id="1.20.1260.60">
    <property type="entry name" value="Vacuolar protein sorting-associated protein Ist1"/>
    <property type="match status" value="1"/>
</dbReference>
<evidence type="ECO:0000256" key="5">
    <source>
        <dbReference type="SAM" id="MobiDB-lite"/>
    </source>
</evidence>
<feature type="compositionally biased region" description="Basic and acidic residues" evidence="5">
    <location>
        <begin position="704"/>
        <end position="716"/>
    </location>
</feature>
<feature type="region of interest" description="Disordered" evidence="5">
    <location>
        <begin position="693"/>
        <end position="727"/>
    </location>
</feature>
<dbReference type="InterPro" id="IPR011989">
    <property type="entry name" value="ARM-like"/>
</dbReference>
<dbReference type="FunFam" id="1.25.10.10:FF:001555">
    <property type="entry name" value="Uncharacterized protein"/>
    <property type="match status" value="1"/>
</dbReference>
<comment type="similarity">
    <text evidence="3">Belongs to the phosphatase 2A regulatory subunit A family.</text>
</comment>
<dbReference type="EMBL" id="LR999451">
    <property type="protein sequence ID" value="CAE5957365.1"/>
    <property type="molecule type" value="Genomic_DNA"/>
</dbReference>
<dbReference type="Pfam" id="PF22956">
    <property type="entry name" value="VPS15-like_hel"/>
    <property type="match status" value="1"/>
</dbReference>
<dbReference type="InterPro" id="IPR016024">
    <property type="entry name" value="ARM-type_fold"/>
</dbReference>
<evidence type="ECO:0000259" key="7">
    <source>
        <dbReference type="Pfam" id="PF22956"/>
    </source>
</evidence>
<feature type="repeat" description="HEAT" evidence="4">
    <location>
        <begin position="320"/>
        <end position="358"/>
    </location>
</feature>
<feature type="compositionally biased region" description="Polar residues" evidence="5">
    <location>
        <begin position="693"/>
        <end position="703"/>
    </location>
</feature>
<dbReference type="SUPFAM" id="SSF48371">
    <property type="entry name" value="ARM repeat"/>
    <property type="match status" value="1"/>
</dbReference>
<dbReference type="AlphaFoldDB" id="A0A8S1ZDC6"/>
<feature type="repeat" description="HEAT" evidence="4">
    <location>
        <begin position="359"/>
        <end position="397"/>
    </location>
</feature>
<accession>A0A8S1ZDC6</accession>
<dbReference type="InterPro" id="IPR054573">
    <property type="entry name" value="PP2A/SF3B1-like_HEAT"/>
</dbReference>
<feature type="repeat" description="HEAT" evidence="4">
    <location>
        <begin position="10"/>
        <end position="48"/>
    </location>
</feature>
<feature type="repeat" description="HEAT" evidence="4">
    <location>
        <begin position="398"/>
        <end position="436"/>
    </location>
</feature>
<feature type="domain" description="Phosphatase 2A Regulatory Subunit A helical" evidence="7">
    <location>
        <begin position="400"/>
        <end position="560"/>
    </location>
</feature>
<feature type="repeat" description="HEAT" evidence="4">
    <location>
        <begin position="515"/>
        <end position="553"/>
    </location>
</feature>
<evidence type="ECO:0008006" key="10">
    <source>
        <dbReference type="Google" id="ProtNLM"/>
    </source>
</evidence>
<dbReference type="InterPro" id="IPR000357">
    <property type="entry name" value="HEAT"/>
</dbReference>
<evidence type="ECO:0000256" key="3">
    <source>
        <dbReference type="ARBA" id="ARBA00038332"/>
    </source>
</evidence>
<dbReference type="PANTHER" id="PTHR10648">
    <property type="entry name" value="SERINE/THREONINE-PROTEIN PHOSPHATASE PP2A 65 KDA REGULATORY SUBUNIT"/>
    <property type="match status" value="1"/>
</dbReference>
<name>A0A8S1ZDC6_ARAAE</name>
<feature type="repeat" description="HEAT" evidence="4">
    <location>
        <begin position="203"/>
        <end position="241"/>
    </location>
</feature>
<dbReference type="InterPro" id="IPR051023">
    <property type="entry name" value="PP2A_Regulatory_Subunit_A"/>
</dbReference>
<keyword evidence="9" id="KW-1185">Reference proteome</keyword>